<comment type="similarity">
    <text evidence="1 4">Belongs to the short-chain dehydrogenases/reductases (SDR) family.</text>
</comment>
<evidence type="ECO:0000256" key="1">
    <source>
        <dbReference type="ARBA" id="ARBA00006484"/>
    </source>
</evidence>
<protein>
    <submittedName>
        <fullName evidence="5">NAD(P)-binding protein</fullName>
    </submittedName>
</protein>
<dbReference type="GO" id="GO:0016491">
    <property type="term" value="F:oxidoreductase activity"/>
    <property type="evidence" value="ECO:0007669"/>
    <property type="project" value="UniProtKB-KW"/>
</dbReference>
<keyword evidence="3" id="KW-0560">Oxidoreductase</keyword>
<evidence type="ECO:0000313" key="5">
    <source>
        <dbReference type="EMBL" id="KZV85662.1"/>
    </source>
</evidence>
<dbReference type="PANTHER" id="PTHR43618:SF4">
    <property type="entry name" value="SHORT CHAIN DEHYDROGENASE_REDUCTASE FAMILY (AFU_ORTHOLOGUE AFUA_7G04540)"/>
    <property type="match status" value="1"/>
</dbReference>
<sequence>MSTLADVSTPQALFDGLRVDKLLDLTGLVAVITGGASGIGLMISTALLANGAAVHIVDFDKAQLDFVLKTYGPTASGRLFGYQADVSKKAEAKRIASAVGENTPYVTVLFNNAGIGGDAIPVPYESTNPQDYVDIFDKYDEESFSKVFAINTFAPFFMGTAFLPLLCASKDKCGGRFPAQIINTCSINSWAKDMTAVWGLLAYMLSKGAVEHLTKIMAHSLIGLGVRVNGFAPGLFRTAATSTKERTPLGFSKVPPAQFNGEEEVNYPGVKIPVRQFGRHEDIGALAIMLVTNQFMDGEVVCMDGGLLLRTAASY</sequence>
<dbReference type="SUPFAM" id="SSF51735">
    <property type="entry name" value="NAD(P)-binding Rossmann-fold domains"/>
    <property type="match status" value="1"/>
</dbReference>
<dbReference type="PRINTS" id="PR00080">
    <property type="entry name" value="SDRFAMILY"/>
</dbReference>
<dbReference type="Gene3D" id="3.40.50.720">
    <property type="entry name" value="NAD(P)-binding Rossmann-like Domain"/>
    <property type="match status" value="1"/>
</dbReference>
<dbReference type="Proteomes" id="UP000077266">
    <property type="component" value="Unassembled WGS sequence"/>
</dbReference>
<dbReference type="InParanoid" id="A0A165DYH3"/>
<accession>A0A165DYH3</accession>
<dbReference type="PRINTS" id="PR00081">
    <property type="entry name" value="GDHRDH"/>
</dbReference>
<dbReference type="InterPro" id="IPR036291">
    <property type="entry name" value="NAD(P)-bd_dom_sf"/>
</dbReference>
<dbReference type="AlphaFoldDB" id="A0A165DYH3"/>
<evidence type="ECO:0000256" key="2">
    <source>
        <dbReference type="ARBA" id="ARBA00022857"/>
    </source>
</evidence>
<dbReference type="Pfam" id="PF00106">
    <property type="entry name" value="adh_short"/>
    <property type="match status" value="1"/>
</dbReference>
<keyword evidence="2" id="KW-0521">NADP</keyword>
<keyword evidence="6" id="KW-1185">Reference proteome</keyword>
<dbReference type="OrthoDB" id="5327538at2759"/>
<proteinExistence type="inferred from homology"/>
<evidence type="ECO:0000256" key="3">
    <source>
        <dbReference type="ARBA" id="ARBA00023002"/>
    </source>
</evidence>
<reference evidence="5 6" key="1">
    <citation type="journal article" date="2016" name="Mol. Biol. Evol.">
        <title>Comparative Genomics of Early-Diverging Mushroom-Forming Fungi Provides Insights into the Origins of Lignocellulose Decay Capabilities.</title>
        <authorList>
            <person name="Nagy L.G."/>
            <person name="Riley R."/>
            <person name="Tritt A."/>
            <person name="Adam C."/>
            <person name="Daum C."/>
            <person name="Floudas D."/>
            <person name="Sun H."/>
            <person name="Yadav J.S."/>
            <person name="Pangilinan J."/>
            <person name="Larsson K.H."/>
            <person name="Matsuura K."/>
            <person name="Barry K."/>
            <person name="Labutti K."/>
            <person name="Kuo R."/>
            <person name="Ohm R.A."/>
            <person name="Bhattacharya S.S."/>
            <person name="Shirouzu T."/>
            <person name="Yoshinaga Y."/>
            <person name="Martin F.M."/>
            <person name="Grigoriev I.V."/>
            <person name="Hibbett D.S."/>
        </authorList>
    </citation>
    <scope>NUCLEOTIDE SEQUENCE [LARGE SCALE GENOMIC DNA]</scope>
    <source>
        <strain evidence="5 6">HHB12029</strain>
    </source>
</reference>
<dbReference type="PANTHER" id="PTHR43618">
    <property type="entry name" value="7-ALPHA-HYDROXYSTEROID DEHYDROGENASE"/>
    <property type="match status" value="1"/>
</dbReference>
<name>A0A165DYH3_EXIGL</name>
<dbReference type="InterPro" id="IPR052178">
    <property type="entry name" value="Sec_Metab_Biosynth_SDR"/>
</dbReference>
<dbReference type="InterPro" id="IPR002347">
    <property type="entry name" value="SDR_fam"/>
</dbReference>
<organism evidence="5 6">
    <name type="scientific">Exidia glandulosa HHB12029</name>
    <dbReference type="NCBI Taxonomy" id="1314781"/>
    <lineage>
        <taxon>Eukaryota</taxon>
        <taxon>Fungi</taxon>
        <taxon>Dikarya</taxon>
        <taxon>Basidiomycota</taxon>
        <taxon>Agaricomycotina</taxon>
        <taxon>Agaricomycetes</taxon>
        <taxon>Auriculariales</taxon>
        <taxon>Exidiaceae</taxon>
        <taxon>Exidia</taxon>
    </lineage>
</organism>
<evidence type="ECO:0000256" key="4">
    <source>
        <dbReference type="RuleBase" id="RU000363"/>
    </source>
</evidence>
<gene>
    <name evidence="5" type="ORF">EXIGLDRAFT_681636</name>
</gene>
<dbReference type="STRING" id="1314781.A0A165DYH3"/>
<evidence type="ECO:0000313" key="6">
    <source>
        <dbReference type="Proteomes" id="UP000077266"/>
    </source>
</evidence>
<dbReference type="CDD" id="cd05233">
    <property type="entry name" value="SDR_c"/>
    <property type="match status" value="1"/>
</dbReference>
<dbReference type="EMBL" id="KV426180">
    <property type="protein sequence ID" value="KZV85662.1"/>
    <property type="molecule type" value="Genomic_DNA"/>
</dbReference>